<evidence type="ECO:0000313" key="4">
    <source>
        <dbReference type="WBParaSite" id="Gr19_v10_g14711.t1"/>
    </source>
</evidence>
<name>A0A914H871_GLORO</name>
<sequence length="134" mass="14747">MHLLSVIVQLLLLVLALCRCCNSTSNDGMPTEGTENQPPNESKSVSSPSAIFVGPKFSHLASRTASKTVMLYDKPNSVDDAQRYSVLNSDKWWPKPSSSNIAVNDPVTAPRTTITYNMPTEKAKNLQKLKEPKK</sequence>
<feature type="region of interest" description="Disordered" evidence="1">
    <location>
        <begin position="26"/>
        <end position="48"/>
    </location>
</feature>
<feature type="signal peptide" evidence="2">
    <location>
        <begin position="1"/>
        <end position="23"/>
    </location>
</feature>
<organism evidence="3 4">
    <name type="scientific">Globodera rostochiensis</name>
    <name type="common">Golden nematode worm</name>
    <name type="synonym">Heterodera rostochiensis</name>
    <dbReference type="NCBI Taxonomy" id="31243"/>
    <lineage>
        <taxon>Eukaryota</taxon>
        <taxon>Metazoa</taxon>
        <taxon>Ecdysozoa</taxon>
        <taxon>Nematoda</taxon>
        <taxon>Chromadorea</taxon>
        <taxon>Rhabditida</taxon>
        <taxon>Tylenchina</taxon>
        <taxon>Tylenchomorpha</taxon>
        <taxon>Tylenchoidea</taxon>
        <taxon>Heteroderidae</taxon>
        <taxon>Heteroderinae</taxon>
        <taxon>Globodera</taxon>
    </lineage>
</organism>
<dbReference type="Proteomes" id="UP000887572">
    <property type="component" value="Unplaced"/>
</dbReference>
<evidence type="ECO:0000313" key="3">
    <source>
        <dbReference type="Proteomes" id="UP000887572"/>
    </source>
</evidence>
<evidence type="ECO:0000256" key="2">
    <source>
        <dbReference type="SAM" id="SignalP"/>
    </source>
</evidence>
<feature type="region of interest" description="Disordered" evidence="1">
    <location>
        <begin position="112"/>
        <end position="134"/>
    </location>
</feature>
<protein>
    <submittedName>
        <fullName evidence="4">Secreted protein</fullName>
    </submittedName>
</protein>
<dbReference type="AlphaFoldDB" id="A0A914H871"/>
<keyword evidence="2" id="KW-0732">Signal</keyword>
<proteinExistence type="predicted"/>
<dbReference type="WBParaSite" id="Gr19_v10_g14711.t1">
    <property type="protein sequence ID" value="Gr19_v10_g14711.t1"/>
    <property type="gene ID" value="Gr19_v10_g14711"/>
</dbReference>
<reference evidence="4" key="1">
    <citation type="submission" date="2022-11" db="UniProtKB">
        <authorList>
            <consortium name="WormBaseParasite"/>
        </authorList>
    </citation>
    <scope>IDENTIFICATION</scope>
</reference>
<feature type="compositionally biased region" description="Basic and acidic residues" evidence="1">
    <location>
        <begin position="121"/>
        <end position="134"/>
    </location>
</feature>
<feature type="chain" id="PRO_5037871034" evidence="2">
    <location>
        <begin position="24"/>
        <end position="134"/>
    </location>
</feature>
<evidence type="ECO:0000256" key="1">
    <source>
        <dbReference type="SAM" id="MobiDB-lite"/>
    </source>
</evidence>
<keyword evidence="3" id="KW-1185">Reference proteome</keyword>
<accession>A0A914H871</accession>